<comment type="caution">
    <text evidence="1">The sequence shown here is derived from an EMBL/GenBank/DDBJ whole genome shotgun (WGS) entry which is preliminary data.</text>
</comment>
<name>A0A0A1W265_MICAE</name>
<dbReference type="InterPro" id="IPR029063">
    <property type="entry name" value="SAM-dependent_MTases_sf"/>
</dbReference>
<dbReference type="Proteomes" id="UP000030321">
    <property type="component" value="Unassembled WGS sequence"/>
</dbReference>
<organism evidence="1 2">
    <name type="scientific">Microcystis aeruginosa NIES-44</name>
    <dbReference type="NCBI Taxonomy" id="449439"/>
    <lineage>
        <taxon>Bacteria</taxon>
        <taxon>Bacillati</taxon>
        <taxon>Cyanobacteriota</taxon>
        <taxon>Cyanophyceae</taxon>
        <taxon>Oscillatoriophycideae</taxon>
        <taxon>Chroococcales</taxon>
        <taxon>Microcystaceae</taxon>
        <taxon>Microcystis</taxon>
    </lineage>
</organism>
<keyword evidence="1" id="KW-0808">Transferase</keyword>
<dbReference type="GO" id="GO:0016740">
    <property type="term" value="F:transferase activity"/>
    <property type="evidence" value="ECO:0007669"/>
    <property type="project" value="UniProtKB-KW"/>
</dbReference>
<evidence type="ECO:0000313" key="2">
    <source>
        <dbReference type="Proteomes" id="UP000030321"/>
    </source>
</evidence>
<dbReference type="Pfam" id="PF13489">
    <property type="entry name" value="Methyltransf_23"/>
    <property type="match status" value="1"/>
</dbReference>
<dbReference type="RefSeq" id="WP_045362393.1">
    <property type="nucleotide sequence ID" value="NZ_BBPA01000074.1"/>
</dbReference>
<dbReference type="SUPFAM" id="SSF53335">
    <property type="entry name" value="S-adenosyl-L-methionine-dependent methyltransferases"/>
    <property type="match status" value="1"/>
</dbReference>
<dbReference type="Gene3D" id="3.40.50.150">
    <property type="entry name" value="Vaccinia Virus protein VP39"/>
    <property type="match status" value="1"/>
</dbReference>
<sequence length="228" mass="26740">MVDRDYSIYSTKYQVTLKGLLIFELASLCGRLFLQKRISLKKSDIQLLHLGCGRSIFDGWTNADFWGGLKPWKKYENKPEWMLDLRLPLNCDDNVWDGVFTEHTLEHLYPVQVLNLLKELNRTMKPGAWLRVTVPDLKQYIDYYCGNEVHEMFLQWKTGCEAIRSLTQNYGHLSVWDSDLLTRVLTEAGFVKIKEVSFGKGTDERLIKDQEQRNWETLYMECQKSGNN</sequence>
<dbReference type="AlphaFoldDB" id="A0A0A1W265"/>
<dbReference type="EMBL" id="BBPA01000074">
    <property type="protein sequence ID" value="GAL95621.1"/>
    <property type="molecule type" value="Genomic_DNA"/>
</dbReference>
<reference evidence="2" key="1">
    <citation type="journal article" date="2015" name="Genome">
        <title>Whole Genome Sequence of the Non-Microcystin-Producing Microcystis aeruginosa Strain NIES-44.</title>
        <authorList>
            <person name="Okano K."/>
            <person name="Miyata N."/>
            <person name="Ozaki Y."/>
        </authorList>
    </citation>
    <scope>NUCLEOTIDE SEQUENCE [LARGE SCALE GENOMIC DNA]</scope>
    <source>
        <strain evidence="2">NIES-44</strain>
    </source>
</reference>
<proteinExistence type="predicted"/>
<protein>
    <submittedName>
        <fullName evidence="1">Glycosyl transferase, group 2 family protein</fullName>
    </submittedName>
</protein>
<gene>
    <name evidence="1" type="ORF">N44_04477</name>
</gene>
<accession>A0A0A1W265</accession>
<evidence type="ECO:0000313" key="1">
    <source>
        <dbReference type="EMBL" id="GAL95621.1"/>
    </source>
</evidence>